<keyword evidence="3" id="KW-1185">Reference proteome</keyword>
<protein>
    <recommendedName>
        <fullName evidence="4">Tick transposon</fullName>
    </recommendedName>
</protein>
<gene>
    <name evidence="2" type="ORF">HPB52_014646</name>
</gene>
<sequence length="336" mass="38082">MLDFLQVVPKLIGRVNHIDGPKLLNAESKHGSSQVEAQSREIAINAPPQRDRSNARAQDAVTGEQICILNEHLNQLHTALTKRRQFDRVVDYNDRATATSAKLKYRIRQFQVSQNRALPPTPTELVQCTHQPAIQLPKIDLVKFDGQRSLWTPFWEHFNQLIHNNGGLTDVDRLTCSDSSTCNPFDPPNDLRGLRCLYDMVQYQTSAIRTLGSSTSTRPSHAKVQSKEDKMEAQANKDSTEEQTARIQSLLFFIRTEIEARERTVLHVSVKEDTSKSQVDDFRSSASSAILFSPSAFNQSANPVPQENACFFCDSTIHYREQCDTPIPLEKRRNAY</sequence>
<reference evidence="2" key="2">
    <citation type="submission" date="2021-09" db="EMBL/GenBank/DDBJ databases">
        <authorList>
            <person name="Jia N."/>
            <person name="Wang J."/>
            <person name="Shi W."/>
            <person name="Du L."/>
            <person name="Sun Y."/>
            <person name="Zhan W."/>
            <person name="Jiang J."/>
            <person name="Wang Q."/>
            <person name="Zhang B."/>
            <person name="Ji P."/>
            <person name="Sakyi L.B."/>
            <person name="Cui X."/>
            <person name="Yuan T."/>
            <person name="Jiang B."/>
            <person name="Yang W."/>
            <person name="Lam T.T.-Y."/>
            <person name="Chang Q."/>
            <person name="Ding S."/>
            <person name="Wang X."/>
            <person name="Zhu J."/>
            <person name="Ruan X."/>
            <person name="Zhao L."/>
            <person name="Wei J."/>
            <person name="Que T."/>
            <person name="Du C."/>
            <person name="Cheng J."/>
            <person name="Dai P."/>
            <person name="Han X."/>
            <person name="Huang E."/>
            <person name="Gao Y."/>
            <person name="Liu J."/>
            <person name="Shao H."/>
            <person name="Ye R."/>
            <person name="Li L."/>
            <person name="Wei W."/>
            <person name="Wang X."/>
            <person name="Wang C."/>
            <person name="Huo Q."/>
            <person name="Li W."/>
            <person name="Guo W."/>
            <person name="Chen H."/>
            <person name="Chen S."/>
            <person name="Zhou L."/>
            <person name="Zhou L."/>
            <person name="Ni X."/>
            <person name="Tian J."/>
            <person name="Zhou Y."/>
            <person name="Sheng Y."/>
            <person name="Liu T."/>
            <person name="Pan Y."/>
            <person name="Xia L."/>
            <person name="Li J."/>
            <person name="Zhao F."/>
            <person name="Cao W."/>
        </authorList>
    </citation>
    <scope>NUCLEOTIDE SEQUENCE</scope>
    <source>
        <strain evidence="2">Rsan-2018</strain>
        <tissue evidence="2">Larvae</tissue>
    </source>
</reference>
<evidence type="ECO:0008006" key="4">
    <source>
        <dbReference type="Google" id="ProtNLM"/>
    </source>
</evidence>
<reference evidence="2" key="1">
    <citation type="journal article" date="2020" name="Cell">
        <title>Large-Scale Comparative Analyses of Tick Genomes Elucidate Their Genetic Diversity and Vector Capacities.</title>
        <authorList>
            <consortium name="Tick Genome and Microbiome Consortium (TIGMIC)"/>
            <person name="Jia N."/>
            <person name="Wang J."/>
            <person name="Shi W."/>
            <person name="Du L."/>
            <person name="Sun Y."/>
            <person name="Zhan W."/>
            <person name="Jiang J.F."/>
            <person name="Wang Q."/>
            <person name="Zhang B."/>
            <person name="Ji P."/>
            <person name="Bell-Sakyi L."/>
            <person name="Cui X.M."/>
            <person name="Yuan T.T."/>
            <person name="Jiang B.G."/>
            <person name="Yang W.F."/>
            <person name="Lam T.T."/>
            <person name="Chang Q.C."/>
            <person name="Ding S.J."/>
            <person name="Wang X.J."/>
            <person name="Zhu J.G."/>
            <person name="Ruan X.D."/>
            <person name="Zhao L."/>
            <person name="Wei J.T."/>
            <person name="Ye R.Z."/>
            <person name="Que T.C."/>
            <person name="Du C.H."/>
            <person name="Zhou Y.H."/>
            <person name="Cheng J.X."/>
            <person name="Dai P.F."/>
            <person name="Guo W.B."/>
            <person name="Han X.H."/>
            <person name="Huang E.J."/>
            <person name="Li L.F."/>
            <person name="Wei W."/>
            <person name="Gao Y.C."/>
            <person name="Liu J.Z."/>
            <person name="Shao H.Z."/>
            <person name="Wang X."/>
            <person name="Wang C.C."/>
            <person name="Yang T.C."/>
            <person name="Huo Q.B."/>
            <person name="Li W."/>
            <person name="Chen H.Y."/>
            <person name="Chen S.E."/>
            <person name="Zhou L.G."/>
            <person name="Ni X.B."/>
            <person name="Tian J.H."/>
            <person name="Sheng Y."/>
            <person name="Liu T."/>
            <person name="Pan Y.S."/>
            <person name="Xia L.Y."/>
            <person name="Li J."/>
            <person name="Zhao F."/>
            <person name="Cao W.C."/>
        </authorList>
    </citation>
    <scope>NUCLEOTIDE SEQUENCE</scope>
    <source>
        <strain evidence="2">Rsan-2018</strain>
    </source>
</reference>
<organism evidence="2 3">
    <name type="scientific">Rhipicephalus sanguineus</name>
    <name type="common">Brown dog tick</name>
    <name type="synonym">Ixodes sanguineus</name>
    <dbReference type="NCBI Taxonomy" id="34632"/>
    <lineage>
        <taxon>Eukaryota</taxon>
        <taxon>Metazoa</taxon>
        <taxon>Ecdysozoa</taxon>
        <taxon>Arthropoda</taxon>
        <taxon>Chelicerata</taxon>
        <taxon>Arachnida</taxon>
        <taxon>Acari</taxon>
        <taxon>Parasitiformes</taxon>
        <taxon>Ixodida</taxon>
        <taxon>Ixodoidea</taxon>
        <taxon>Ixodidae</taxon>
        <taxon>Rhipicephalinae</taxon>
        <taxon>Rhipicephalus</taxon>
        <taxon>Rhipicephalus</taxon>
    </lineage>
</organism>
<feature type="region of interest" description="Disordered" evidence="1">
    <location>
        <begin position="211"/>
        <end position="240"/>
    </location>
</feature>
<dbReference type="VEuPathDB" id="VectorBase:RSAN_049852"/>
<comment type="caution">
    <text evidence="2">The sequence shown here is derived from an EMBL/GenBank/DDBJ whole genome shotgun (WGS) entry which is preliminary data.</text>
</comment>
<dbReference type="AlphaFoldDB" id="A0A9D4SZA1"/>
<evidence type="ECO:0000256" key="1">
    <source>
        <dbReference type="SAM" id="MobiDB-lite"/>
    </source>
</evidence>
<evidence type="ECO:0000313" key="3">
    <source>
        <dbReference type="Proteomes" id="UP000821837"/>
    </source>
</evidence>
<name>A0A9D4SZA1_RHISA</name>
<accession>A0A9D4SZA1</accession>
<evidence type="ECO:0000313" key="2">
    <source>
        <dbReference type="EMBL" id="KAH7962144.1"/>
    </source>
</evidence>
<proteinExistence type="predicted"/>
<dbReference type="EMBL" id="JABSTV010001249">
    <property type="protein sequence ID" value="KAH7962144.1"/>
    <property type="molecule type" value="Genomic_DNA"/>
</dbReference>
<feature type="region of interest" description="Disordered" evidence="1">
    <location>
        <begin position="26"/>
        <end position="57"/>
    </location>
</feature>
<dbReference type="Proteomes" id="UP000821837">
    <property type="component" value="Chromosome 3"/>
</dbReference>